<organism evidence="1 2">
    <name type="scientific">Bradyrhizobium sacchari</name>
    <dbReference type="NCBI Taxonomy" id="1399419"/>
    <lineage>
        <taxon>Bacteria</taxon>
        <taxon>Pseudomonadati</taxon>
        <taxon>Pseudomonadota</taxon>
        <taxon>Alphaproteobacteria</taxon>
        <taxon>Hyphomicrobiales</taxon>
        <taxon>Nitrobacteraceae</taxon>
        <taxon>Bradyrhizobium</taxon>
    </lineage>
</organism>
<evidence type="ECO:0000313" key="2">
    <source>
        <dbReference type="Proteomes" id="UP000315914"/>
    </source>
</evidence>
<proteinExistence type="predicted"/>
<accession>A0A560JEM4</accession>
<gene>
    <name evidence="1" type="ORF">FBZ95_10913</name>
</gene>
<name>A0A560JEM4_9BRAD</name>
<protein>
    <submittedName>
        <fullName evidence="1">Uncharacterized protein</fullName>
    </submittedName>
</protein>
<evidence type="ECO:0000313" key="1">
    <source>
        <dbReference type="EMBL" id="TWB69417.1"/>
    </source>
</evidence>
<dbReference type="AlphaFoldDB" id="A0A560JEM4"/>
<reference evidence="1 2" key="1">
    <citation type="submission" date="2019-06" db="EMBL/GenBank/DDBJ databases">
        <title>Genomic Encyclopedia of Type Strains, Phase IV (KMG-V): Genome sequencing to study the core and pangenomes of soil and plant-associated prokaryotes.</title>
        <authorList>
            <person name="Whitman W."/>
        </authorList>
    </citation>
    <scope>NUCLEOTIDE SEQUENCE [LARGE SCALE GENOMIC DNA]</scope>
    <source>
        <strain evidence="1 2">BR 10556</strain>
    </source>
</reference>
<sequence length="42" mass="4765">MTATELGRMSAESALWLTGIDFAERDFGNMLTFRKLVEDVEL</sequence>
<comment type="caution">
    <text evidence="1">The sequence shown here is derived from an EMBL/GenBank/DDBJ whole genome shotgun (WGS) entry which is preliminary data.</text>
</comment>
<dbReference type="EMBL" id="VITW01000009">
    <property type="protein sequence ID" value="TWB69417.1"/>
    <property type="molecule type" value="Genomic_DNA"/>
</dbReference>
<dbReference type="Proteomes" id="UP000315914">
    <property type="component" value="Unassembled WGS sequence"/>
</dbReference>
<keyword evidence="2" id="KW-1185">Reference proteome</keyword>